<evidence type="ECO:0008006" key="4">
    <source>
        <dbReference type="Google" id="ProtNLM"/>
    </source>
</evidence>
<organism evidence="2 3">
    <name type="scientific">Mucilaginibacter limnophilus</name>
    <dbReference type="NCBI Taxonomy" id="1932778"/>
    <lineage>
        <taxon>Bacteria</taxon>
        <taxon>Pseudomonadati</taxon>
        <taxon>Bacteroidota</taxon>
        <taxon>Sphingobacteriia</taxon>
        <taxon>Sphingobacteriales</taxon>
        <taxon>Sphingobacteriaceae</taxon>
        <taxon>Mucilaginibacter</taxon>
    </lineage>
</organism>
<accession>A0A437MQD0</accession>
<protein>
    <recommendedName>
        <fullName evidence="4">DUF4252 domain-containing protein</fullName>
    </recommendedName>
</protein>
<evidence type="ECO:0000313" key="2">
    <source>
        <dbReference type="EMBL" id="RVT99864.1"/>
    </source>
</evidence>
<dbReference type="PROSITE" id="PS51257">
    <property type="entry name" value="PROKAR_LIPOPROTEIN"/>
    <property type="match status" value="1"/>
</dbReference>
<feature type="signal peptide" evidence="1">
    <location>
        <begin position="1"/>
        <end position="18"/>
    </location>
</feature>
<dbReference type="RefSeq" id="WP_127706594.1">
    <property type="nucleotide sequence ID" value="NZ_SACK01000007.1"/>
</dbReference>
<evidence type="ECO:0000256" key="1">
    <source>
        <dbReference type="SAM" id="SignalP"/>
    </source>
</evidence>
<dbReference type="EMBL" id="SACK01000007">
    <property type="protein sequence ID" value="RVT99864.1"/>
    <property type="molecule type" value="Genomic_DNA"/>
</dbReference>
<sequence>MKRYLIILLLLTGACAYGQGVTFNDLTNLSHLDNGEANTYLTQARSFRLDNSQAVNRQLIEQYKKAGENAKYEIVEVGNGIPLGDGAMLRTVYYKSNNKQFISNLISQAAKSGLKLSFKGLDDTKNIFIFDDDLYNITINLDLYGKFGMVIVKQKELQEY</sequence>
<keyword evidence="3" id="KW-1185">Reference proteome</keyword>
<dbReference type="Proteomes" id="UP000282759">
    <property type="component" value="Unassembled WGS sequence"/>
</dbReference>
<keyword evidence="1" id="KW-0732">Signal</keyword>
<name>A0A437MQD0_9SPHI</name>
<gene>
    <name evidence="2" type="ORF">EOD41_15600</name>
</gene>
<comment type="caution">
    <text evidence="2">The sequence shown here is derived from an EMBL/GenBank/DDBJ whole genome shotgun (WGS) entry which is preliminary data.</text>
</comment>
<dbReference type="OrthoDB" id="795071at2"/>
<feature type="chain" id="PRO_5019200560" description="DUF4252 domain-containing protein" evidence="1">
    <location>
        <begin position="19"/>
        <end position="160"/>
    </location>
</feature>
<proteinExistence type="predicted"/>
<dbReference type="AlphaFoldDB" id="A0A437MQD0"/>
<evidence type="ECO:0000313" key="3">
    <source>
        <dbReference type="Proteomes" id="UP000282759"/>
    </source>
</evidence>
<reference evidence="2 3" key="1">
    <citation type="submission" date="2019-01" db="EMBL/GenBank/DDBJ databases">
        <authorList>
            <person name="Chen W.-M."/>
        </authorList>
    </citation>
    <scope>NUCLEOTIDE SEQUENCE [LARGE SCALE GENOMIC DNA]</scope>
    <source>
        <strain evidence="2 3">YBJ-36</strain>
    </source>
</reference>